<dbReference type="Proteomes" id="UP001144341">
    <property type="component" value="Unassembled WGS sequence"/>
</dbReference>
<dbReference type="InterPro" id="IPR024240">
    <property type="entry name" value="NAGLU_N"/>
</dbReference>
<feature type="signal peptide" evidence="2">
    <location>
        <begin position="1"/>
        <end position="21"/>
    </location>
</feature>
<dbReference type="InterPro" id="IPR024733">
    <property type="entry name" value="NAGLU_tim-barrel"/>
</dbReference>
<keyword evidence="2" id="KW-0732">Signal</keyword>
<organism evidence="6 7">
    <name type="scientific">Pedobacter rhodius</name>
    <dbReference type="NCBI Taxonomy" id="3004098"/>
    <lineage>
        <taxon>Bacteria</taxon>
        <taxon>Pseudomonadati</taxon>
        <taxon>Bacteroidota</taxon>
        <taxon>Sphingobacteriia</taxon>
        <taxon>Sphingobacteriales</taxon>
        <taxon>Sphingobacteriaceae</taxon>
        <taxon>Pedobacter</taxon>
    </lineage>
</organism>
<evidence type="ECO:0000259" key="4">
    <source>
        <dbReference type="Pfam" id="PF12971"/>
    </source>
</evidence>
<dbReference type="Gene3D" id="3.30.379.10">
    <property type="entry name" value="Chitobiase/beta-hexosaminidase domain 2-like"/>
    <property type="match status" value="1"/>
</dbReference>
<dbReference type="RefSeq" id="WP_269415057.1">
    <property type="nucleotide sequence ID" value="NZ_JAPWGL010000002.1"/>
</dbReference>
<dbReference type="Gene3D" id="1.20.120.670">
    <property type="entry name" value="N-acetyl-b-d-glucoasminidase"/>
    <property type="match status" value="1"/>
</dbReference>
<dbReference type="Gene3D" id="3.20.20.80">
    <property type="entry name" value="Glycosidases"/>
    <property type="match status" value="1"/>
</dbReference>
<evidence type="ECO:0000313" key="7">
    <source>
        <dbReference type="Proteomes" id="UP001144341"/>
    </source>
</evidence>
<dbReference type="InterPro" id="IPR007781">
    <property type="entry name" value="NAGLU"/>
</dbReference>
<dbReference type="Pfam" id="PF12972">
    <property type="entry name" value="NAGLU_C"/>
    <property type="match status" value="1"/>
</dbReference>
<protein>
    <submittedName>
        <fullName evidence="6">Alpha-N-acetylglucosaminidase</fullName>
    </submittedName>
</protein>
<name>A0ABT4KWQ9_9SPHI</name>
<feature type="domain" description="Alpha-N-acetylglucosaminidase C-terminal" evidence="5">
    <location>
        <begin position="451"/>
        <end position="702"/>
    </location>
</feature>
<dbReference type="PANTHER" id="PTHR12872">
    <property type="entry name" value="ALPHA-N-ACETYLGLUCOSAMINIDASE"/>
    <property type="match status" value="1"/>
</dbReference>
<feature type="domain" description="Alpha-N-acetylglucosaminidase N-terminal" evidence="4">
    <location>
        <begin position="27"/>
        <end position="106"/>
    </location>
</feature>
<dbReference type="InterPro" id="IPR024732">
    <property type="entry name" value="NAGLU_C"/>
</dbReference>
<dbReference type="PANTHER" id="PTHR12872:SF1">
    <property type="entry name" value="ALPHA-N-ACETYLGLUCOSAMINIDASE"/>
    <property type="match status" value="1"/>
</dbReference>
<feature type="chain" id="PRO_5046468531" evidence="2">
    <location>
        <begin position="22"/>
        <end position="716"/>
    </location>
</feature>
<accession>A0ABT4KWQ9</accession>
<evidence type="ECO:0000256" key="2">
    <source>
        <dbReference type="SAM" id="SignalP"/>
    </source>
</evidence>
<sequence length="716" mass="81882">MRILKLNLLTLFLACSLAASGKNIYPAVREIALRRVPWLAPSLLFKVIPSAAGKDIFELSSRNNKIIIAASNPNSAAYALGYYLKYYCHRSMSHLGDNLAKPAKMPLIKEKIKISSPFRFRYALNYCTVSYSMAYYKWTDWERELDWMALNGVNLMLAPVGMEAVWQNTLKRLGYSSKDIEDFIADPAFSAWWLMGNLEGWGGPVSQVLINQQIKLEQQIIKRMGDLKIEPVMQGFYGMVPTSLKNRIKIKVVDQGKWVGGFTRPDFLIPLDTAFDRIADIYYTEMKKLYGANFHFFGGDPFHEGGSSKGVDISKAATLIQRKMGQHFPQSTWVLQGWQSNPSEALLNGLDRKKTLVIELFGENTNNWEKRKGYNGTPFVWSNVSNFGEKNGLYGKLQRFADEVSKAKNSQYRQFLAGVGIIPEGINNNPVAFDLMMELGWKQNRVSVQNWIQGYQNYRYGSHNPHMDKAWQLLLQTAYSSPEIYQEGPSESIFCARPGVEIKTVSSWGTRKRNYDPAKFKEAVKLFVTAGDSYADVETYQVDRIDFVRQVLSNKGDETYQKMMDAIRTKDAAMFKQESTVFQQLIMQQDSLLKSSKYFSLNRWLNQALDFAKLPTDKVKTLRNAKIQITYWGGNNSPKTELHDYAHKEWGGLLGSLYLARWQKFTEEQLAKIEGRESKSPDYFAMEVAWTNLPDTYKSKPLTASEINKLIFNILK</sequence>
<feature type="domain" description="Alpha-N-acetylglucosaminidase tim-barrel" evidence="3">
    <location>
        <begin position="121"/>
        <end position="442"/>
    </location>
</feature>
<evidence type="ECO:0000259" key="5">
    <source>
        <dbReference type="Pfam" id="PF12972"/>
    </source>
</evidence>
<dbReference type="Pfam" id="PF05089">
    <property type="entry name" value="NAGLU"/>
    <property type="match status" value="1"/>
</dbReference>
<evidence type="ECO:0000259" key="3">
    <source>
        <dbReference type="Pfam" id="PF05089"/>
    </source>
</evidence>
<dbReference type="InterPro" id="IPR029018">
    <property type="entry name" value="Hex-like_dom2"/>
</dbReference>
<dbReference type="EMBL" id="JAPWGL010000002">
    <property type="protein sequence ID" value="MCZ4223259.1"/>
    <property type="molecule type" value="Genomic_DNA"/>
</dbReference>
<proteinExistence type="predicted"/>
<reference evidence="6" key="1">
    <citation type="submission" date="2022-12" db="EMBL/GenBank/DDBJ databases">
        <title>Genome sequence of SJ11.</title>
        <authorList>
            <person name="Woo H."/>
        </authorList>
    </citation>
    <scope>NUCLEOTIDE SEQUENCE</scope>
    <source>
        <strain evidence="6">SJ11</strain>
    </source>
</reference>
<evidence type="ECO:0000256" key="1">
    <source>
        <dbReference type="ARBA" id="ARBA00022801"/>
    </source>
</evidence>
<comment type="caution">
    <text evidence="6">The sequence shown here is derived from an EMBL/GenBank/DDBJ whole genome shotgun (WGS) entry which is preliminary data.</text>
</comment>
<dbReference type="Pfam" id="PF12971">
    <property type="entry name" value="NAGLU_N"/>
    <property type="match status" value="1"/>
</dbReference>
<keyword evidence="1" id="KW-0378">Hydrolase</keyword>
<keyword evidence="7" id="KW-1185">Reference proteome</keyword>
<evidence type="ECO:0000313" key="6">
    <source>
        <dbReference type="EMBL" id="MCZ4223259.1"/>
    </source>
</evidence>
<gene>
    <name evidence="6" type="ORF">O0931_08100</name>
</gene>